<keyword evidence="1" id="KW-0378">Hydrolase</keyword>
<reference evidence="3" key="2">
    <citation type="journal article" date="2019" name="Genome Biol. Evol.">
        <title>Day and night: Metabolic profiles and evolutionary relationships of six axenic non-marine cyanobacteria.</title>
        <authorList>
            <person name="Will S.E."/>
            <person name="Henke P."/>
            <person name="Boedeker C."/>
            <person name="Huang S."/>
            <person name="Brinkmann H."/>
            <person name="Rohde M."/>
            <person name="Jarek M."/>
            <person name="Friedl T."/>
            <person name="Seufert S."/>
            <person name="Schumacher M."/>
            <person name="Overmann J."/>
            <person name="Neumann-Schaal M."/>
            <person name="Petersen J."/>
        </authorList>
    </citation>
    <scope>NUCLEOTIDE SEQUENCE [LARGE SCALE GENOMIC DNA]</scope>
    <source>
        <strain evidence="3">PCC 7102</strain>
    </source>
</reference>
<keyword evidence="4" id="KW-1185">Reference proteome</keyword>
<dbReference type="EMBL" id="RSCL01000004">
    <property type="protein sequence ID" value="RUT07558.1"/>
    <property type="molecule type" value="Genomic_DNA"/>
</dbReference>
<dbReference type="AlphaFoldDB" id="A0A3S1ARD5"/>
<dbReference type="Pfam" id="PF13975">
    <property type="entry name" value="gag-asp_proteas"/>
    <property type="match status" value="1"/>
</dbReference>
<dbReference type="Gene3D" id="2.40.70.10">
    <property type="entry name" value="Acid Proteases"/>
    <property type="match status" value="1"/>
</dbReference>
<dbReference type="OrthoDB" id="530768at2"/>
<evidence type="ECO:0000313" key="4">
    <source>
        <dbReference type="Proteomes" id="UP000271624"/>
    </source>
</evidence>
<dbReference type="RefSeq" id="WP_127080452.1">
    <property type="nucleotide sequence ID" value="NZ_RSCL01000004.1"/>
</dbReference>
<dbReference type="SUPFAM" id="SSF50630">
    <property type="entry name" value="Acid proteases"/>
    <property type="match status" value="1"/>
</dbReference>
<comment type="caution">
    <text evidence="3">The sequence shown here is derived from an EMBL/GenBank/DDBJ whole genome shotgun (WGS) entry which is preliminary data.</text>
</comment>
<dbReference type="PROSITE" id="PS50175">
    <property type="entry name" value="ASP_PROT_RETROV"/>
    <property type="match status" value="1"/>
</dbReference>
<dbReference type="Proteomes" id="UP000271624">
    <property type="component" value="Unassembled WGS sequence"/>
</dbReference>
<organism evidence="3 4">
    <name type="scientific">Dulcicalothrix desertica PCC 7102</name>
    <dbReference type="NCBI Taxonomy" id="232991"/>
    <lineage>
        <taxon>Bacteria</taxon>
        <taxon>Bacillati</taxon>
        <taxon>Cyanobacteriota</taxon>
        <taxon>Cyanophyceae</taxon>
        <taxon>Nostocales</taxon>
        <taxon>Calotrichaceae</taxon>
        <taxon>Dulcicalothrix</taxon>
    </lineage>
</organism>
<protein>
    <recommendedName>
        <fullName evidence="2">Peptidase A2 domain-containing protein</fullName>
    </recommendedName>
</protein>
<evidence type="ECO:0000259" key="2">
    <source>
        <dbReference type="PROSITE" id="PS50175"/>
    </source>
</evidence>
<proteinExistence type="predicted"/>
<feature type="domain" description="Peptidase A2" evidence="2">
    <location>
        <begin position="48"/>
        <end position="93"/>
    </location>
</feature>
<name>A0A3S1ARD5_9CYAN</name>
<gene>
    <name evidence="3" type="ORF">DSM106972_018180</name>
</gene>
<sequence length="150" mass="16922">MLDFNRIENWQSEEMGEVRVKVKLTNVIDEELVSRGLLNPNQLRYYETEALIDTGAVRTVISMQIAQQLGLRIRGQQQAKYADGRQEMIGLGGPILIEIEGRETAELVLVTGDDVLIGQTVLEELDLLVDCKNHRLIPNPKNPDAPVFRI</sequence>
<accession>A0A3S1ARD5</accession>
<dbReference type="InterPro" id="IPR021109">
    <property type="entry name" value="Peptidase_aspartic_dom_sf"/>
</dbReference>
<evidence type="ECO:0000313" key="3">
    <source>
        <dbReference type="EMBL" id="RUT07558.1"/>
    </source>
</evidence>
<dbReference type="InterPro" id="IPR001995">
    <property type="entry name" value="Peptidase_A2_cat"/>
</dbReference>
<evidence type="ECO:0000256" key="1">
    <source>
        <dbReference type="ARBA" id="ARBA00022801"/>
    </source>
</evidence>
<reference evidence="3" key="1">
    <citation type="submission" date="2018-12" db="EMBL/GenBank/DDBJ databases">
        <authorList>
            <person name="Will S."/>
            <person name="Neumann-Schaal M."/>
            <person name="Henke P."/>
        </authorList>
    </citation>
    <scope>NUCLEOTIDE SEQUENCE</scope>
    <source>
        <strain evidence="3">PCC 7102</strain>
    </source>
</reference>
<dbReference type="GO" id="GO:0006508">
    <property type="term" value="P:proteolysis"/>
    <property type="evidence" value="ECO:0007669"/>
    <property type="project" value="InterPro"/>
</dbReference>
<dbReference type="GO" id="GO:0004190">
    <property type="term" value="F:aspartic-type endopeptidase activity"/>
    <property type="evidence" value="ECO:0007669"/>
    <property type="project" value="InterPro"/>
</dbReference>